<keyword evidence="3" id="KW-0238">DNA-binding</keyword>
<sequence>MELRQLRYFVTVVDEGGFTRAAEKLHVAQPGVSAQLRQLERELGQPLLDRTGRTPRLTQAGAAVLPRARAALAAVEGARTAVDELTGLLRGSVAMGVLPSCGPFRIADLLADFHHAHPGVEVTLTESDAGTLIRGVREGGLDLALIAFGSEVPAGLDVQTVVDEELVAAVGHGDPLAGRDSVPLAALAERALISLPPGGGMRTILDQACAAAGVSPRIVFEASDPGVLADLAARGLGVAIVPSSGAARADLHGVRIVRPRLHGSVALAWRAAGTSGPAARAFVEHAREALRGYAGAAAAS</sequence>
<comment type="caution">
    <text evidence="6">The sequence shown here is derived from an EMBL/GenBank/DDBJ whole genome shotgun (WGS) entry which is preliminary data.</text>
</comment>
<dbReference type="Pfam" id="PF00126">
    <property type="entry name" value="HTH_1"/>
    <property type="match status" value="1"/>
</dbReference>
<dbReference type="GO" id="GO:0003700">
    <property type="term" value="F:DNA-binding transcription factor activity"/>
    <property type="evidence" value="ECO:0007669"/>
    <property type="project" value="InterPro"/>
</dbReference>
<dbReference type="InterPro" id="IPR036390">
    <property type="entry name" value="WH_DNA-bd_sf"/>
</dbReference>
<dbReference type="Gene3D" id="3.40.190.290">
    <property type="match status" value="1"/>
</dbReference>
<gene>
    <name evidence="6" type="ORF">JHE00_28465</name>
</gene>
<feature type="domain" description="HTH lysR-type" evidence="5">
    <location>
        <begin position="1"/>
        <end position="58"/>
    </location>
</feature>
<evidence type="ECO:0000256" key="3">
    <source>
        <dbReference type="ARBA" id="ARBA00023125"/>
    </source>
</evidence>
<dbReference type="InterPro" id="IPR005119">
    <property type="entry name" value="LysR_subst-bd"/>
</dbReference>
<proteinExistence type="inferred from homology"/>
<dbReference type="AlphaFoldDB" id="A0A934QXG3"/>
<keyword evidence="4" id="KW-0804">Transcription</keyword>
<evidence type="ECO:0000313" key="6">
    <source>
        <dbReference type="EMBL" id="MBK1788283.1"/>
    </source>
</evidence>
<dbReference type="PANTHER" id="PTHR30346">
    <property type="entry name" value="TRANSCRIPTIONAL DUAL REGULATOR HCAR-RELATED"/>
    <property type="match status" value="1"/>
</dbReference>
<keyword evidence="7" id="KW-1185">Reference proteome</keyword>
<dbReference type="InterPro" id="IPR036388">
    <property type="entry name" value="WH-like_DNA-bd_sf"/>
</dbReference>
<dbReference type="PROSITE" id="PS50931">
    <property type="entry name" value="HTH_LYSR"/>
    <property type="match status" value="1"/>
</dbReference>
<evidence type="ECO:0000259" key="5">
    <source>
        <dbReference type="PROSITE" id="PS50931"/>
    </source>
</evidence>
<keyword evidence="2" id="KW-0805">Transcription regulation</keyword>
<dbReference type="Gene3D" id="1.10.10.10">
    <property type="entry name" value="Winged helix-like DNA-binding domain superfamily/Winged helix DNA-binding domain"/>
    <property type="match status" value="1"/>
</dbReference>
<name>A0A934QXG3_9PSEU</name>
<dbReference type="EMBL" id="JAENJH010000009">
    <property type="protein sequence ID" value="MBK1788283.1"/>
    <property type="molecule type" value="Genomic_DNA"/>
</dbReference>
<organism evidence="6 7">
    <name type="scientific">Prauserella cavernicola</name>
    <dbReference type="NCBI Taxonomy" id="2800127"/>
    <lineage>
        <taxon>Bacteria</taxon>
        <taxon>Bacillati</taxon>
        <taxon>Actinomycetota</taxon>
        <taxon>Actinomycetes</taxon>
        <taxon>Pseudonocardiales</taxon>
        <taxon>Pseudonocardiaceae</taxon>
        <taxon>Prauserella</taxon>
    </lineage>
</organism>
<accession>A0A934QXG3</accession>
<dbReference type="GO" id="GO:0032993">
    <property type="term" value="C:protein-DNA complex"/>
    <property type="evidence" value="ECO:0007669"/>
    <property type="project" value="TreeGrafter"/>
</dbReference>
<dbReference type="InterPro" id="IPR000847">
    <property type="entry name" value="LysR_HTH_N"/>
</dbReference>
<comment type="similarity">
    <text evidence="1">Belongs to the LysR transcriptional regulatory family.</text>
</comment>
<dbReference type="CDD" id="cd08436">
    <property type="entry name" value="PBP2_LTTR_like_3"/>
    <property type="match status" value="1"/>
</dbReference>
<dbReference type="PANTHER" id="PTHR30346:SF28">
    <property type="entry name" value="HTH-TYPE TRANSCRIPTIONAL REGULATOR CYNR"/>
    <property type="match status" value="1"/>
</dbReference>
<dbReference type="SUPFAM" id="SSF46785">
    <property type="entry name" value="Winged helix' DNA-binding domain"/>
    <property type="match status" value="1"/>
</dbReference>
<dbReference type="Proteomes" id="UP000635245">
    <property type="component" value="Unassembled WGS sequence"/>
</dbReference>
<dbReference type="PRINTS" id="PR00039">
    <property type="entry name" value="HTHLYSR"/>
</dbReference>
<protein>
    <submittedName>
        <fullName evidence="6">LysR family transcriptional regulator</fullName>
    </submittedName>
</protein>
<evidence type="ECO:0000313" key="7">
    <source>
        <dbReference type="Proteomes" id="UP000635245"/>
    </source>
</evidence>
<evidence type="ECO:0000256" key="2">
    <source>
        <dbReference type="ARBA" id="ARBA00023015"/>
    </source>
</evidence>
<dbReference type="FunFam" id="1.10.10.10:FF:000001">
    <property type="entry name" value="LysR family transcriptional regulator"/>
    <property type="match status" value="1"/>
</dbReference>
<evidence type="ECO:0000256" key="4">
    <source>
        <dbReference type="ARBA" id="ARBA00023163"/>
    </source>
</evidence>
<evidence type="ECO:0000256" key="1">
    <source>
        <dbReference type="ARBA" id="ARBA00009437"/>
    </source>
</evidence>
<dbReference type="RefSeq" id="WP_200323960.1">
    <property type="nucleotide sequence ID" value="NZ_JAENJH010000009.1"/>
</dbReference>
<dbReference type="GO" id="GO:0003677">
    <property type="term" value="F:DNA binding"/>
    <property type="evidence" value="ECO:0007669"/>
    <property type="project" value="UniProtKB-KW"/>
</dbReference>
<dbReference type="Pfam" id="PF03466">
    <property type="entry name" value="LysR_substrate"/>
    <property type="match status" value="1"/>
</dbReference>
<dbReference type="SUPFAM" id="SSF53850">
    <property type="entry name" value="Periplasmic binding protein-like II"/>
    <property type="match status" value="1"/>
</dbReference>
<reference evidence="6" key="1">
    <citation type="submission" date="2020-12" db="EMBL/GenBank/DDBJ databases">
        <title>Prauserella sp. ASG 168, a novel actinomycete isolated from cave rock.</title>
        <authorList>
            <person name="Suriyachadkun C."/>
        </authorList>
    </citation>
    <scope>NUCLEOTIDE SEQUENCE</scope>
    <source>
        <strain evidence="6">ASG 168</strain>
    </source>
</reference>